<evidence type="ECO:0000256" key="3">
    <source>
        <dbReference type="ARBA" id="ARBA00022840"/>
    </source>
</evidence>
<sequence>MARYGSRRRRTPLILVLGLSLLLGLTYRVAAEPEEIQVTPPVSEEDEGAEKHEFQAETGRLMDIIVHSLYSNREIFIRELISNAADASDKLRMVKLSDEGSLEDDLDIRIAWHEEEKTISVTDKGIGMTKEDLVTNLGTIARSGTSSFLEKFKDAKDESSLIGQFGVGFYSSFLVANRVTVTSKHEDDSQYAWSSAADGVFTIEETEKAAEAERGTTVTLHLREDAFEFLDFTRLKELIRKYSAYIDFPIYLEEHKSEEVEVDVEDESTTEDKEASEDDEEEAPEDDREEIPEDDEEKHPSANSEEEQATDEDNSEDDDEINIEEDDYVDEEEHDPKKKWETRKYSEWQHVNDQKALWRRDPSEIKKNEYDEFYDSIKKSTEVTLFPVLLKTIFCAACVGFQID</sequence>
<feature type="signal peptide" evidence="6">
    <location>
        <begin position="1"/>
        <end position="31"/>
    </location>
</feature>
<dbReference type="Pfam" id="PF00183">
    <property type="entry name" value="HSP90"/>
    <property type="match status" value="2"/>
</dbReference>
<accession>A0A7S3EC88</accession>
<keyword evidence="6" id="KW-0732">Signal</keyword>
<keyword evidence="3" id="KW-0067">ATP-binding</keyword>
<dbReference type="GO" id="GO:0051082">
    <property type="term" value="F:unfolded protein binding"/>
    <property type="evidence" value="ECO:0007669"/>
    <property type="project" value="InterPro"/>
</dbReference>
<evidence type="ECO:0000256" key="1">
    <source>
        <dbReference type="ARBA" id="ARBA00008239"/>
    </source>
</evidence>
<protein>
    <recommendedName>
        <fullName evidence="7">Histidine kinase/HSP90-like ATPase domain-containing protein</fullName>
    </recommendedName>
</protein>
<dbReference type="SMART" id="SM00387">
    <property type="entry name" value="HATPase_c"/>
    <property type="match status" value="1"/>
</dbReference>
<dbReference type="Pfam" id="PF13589">
    <property type="entry name" value="HATPase_c_3"/>
    <property type="match status" value="1"/>
</dbReference>
<feature type="domain" description="Histidine kinase/HSP90-like ATPase" evidence="7">
    <location>
        <begin position="72"/>
        <end position="226"/>
    </location>
</feature>
<evidence type="ECO:0000256" key="6">
    <source>
        <dbReference type="SAM" id="SignalP"/>
    </source>
</evidence>
<proteinExistence type="inferred from homology"/>
<dbReference type="GO" id="GO:0016887">
    <property type="term" value="F:ATP hydrolysis activity"/>
    <property type="evidence" value="ECO:0007669"/>
    <property type="project" value="InterPro"/>
</dbReference>
<evidence type="ECO:0000256" key="2">
    <source>
        <dbReference type="ARBA" id="ARBA00022741"/>
    </source>
</evidence>
<dbReference type="InterPro" id="IPR020575">
    <property type="entry name" value="Hsp90_N"/>
</dbReference>
<dbReference type="Gene3D" id="3.30.565.10">
    <property type="entry name" value="Histidine kinase-like ATPase, C-terminal domain"/>
    <property type="match status" value="1"/>
</dbReference>
<dbReference type="InterPro" id="IPR001404">
    <property type="entry name" value="Hsp90_fam"/>
</dbReference>
<dbReference type="PRINTS" id="PR00775">
    <property type="entry name" value="HEATSHOCK90"/>
</dbReference>
<feature type="region of interest" description="Disordered" evidence="5">
    <location>
        <begin position="258"/>
        <end position="341"/>
    </location>
</feature>
<organism evidence="8">
    <name type="scientific">Rhodosorus marinus</name>
    <dbReference type="NCBI Taxonomy" id="101924"/>
    <lineage>
        <taxon>Eukaryota</taxon>
        <taxon>Rhodophyta</taxon>
        <taxon>Stylonematophyceae</taxon>
        <taxon>Stylonematales</taxon>
        <taxon>Stylonemataceae</taxon>
        <taxon>Rhodosorus</taxon>
    </lineage>
</organism>
<name>A0A7S3EC88_9RHOD</name>
<reference evidence="8" key="1">
    <citation type="submission" date="2021-01" db="EMBL/GenBank/DDBJ databases">
        <authorList>
            <person name="Corre E."/>
            <person name="Pelletier E."/>
            <person name="Niang G."/>
            <person name="Scheremetjew M."/>
            <person name="Finn R."/>
            <person name="Kale V."/>
            <person name="Holt S."/>
            <person name="Cochrane G."/>
            <person name="Meng A."/>
            <person name="Brown T."/>
            <person name="Cohen L."/>
        </authorList>
    </citation>
    <scope>NUCLEOTIDE SEQUENCE</scope>
    <source>
        <strain evidence="8">CCMP 769</strain>
    </source>
</reference>
<feature type="compositionally biased region" description="Acidic residues" evidence="5">
    <location>
        <begin position="260"/>
        <end position="296"/>
    </location>
</feature>
<evidence type="ECO:0000256" key="5">
    <source>
        <dbReference type="SAM" id="MobiDB-lite"/>
    </source>
</evidence>
<feature type="compositionally biased region" description="Acidic residues" evidence="5">
    <location>
        <begin position="304"/>
        <end position="333"/>
    </location>
</feature>
<dbReference type="AlphaFoldDB" id="A0A7S3EC88"/>
<evidence type="ECO:0000259" key="7">
    <source>
        <dbReference type="SMART" id="SM00387"/>
    </source>
</evidence>
<gene>
    <name evidence="8" type="ORF">RMAR00112_LOCUS13011</name>
</gene>
<dbReference type="InterPro" id="IPR003594">
    <property type="entry name" value="HATPase_dom"/>
</dbReference>
<evidence type="ECO:0000256" key="4">
    <source>
        <dbReference type="ARBA" id="ARBA00023186"/>
    </source>
</evidence>
<dbReference type="GO" id="GO:0140662">
    <property type="term" value="F:ATP-dependent protein folding chaperone"/>
    <property type="evidence" value="ECO:0007669"/>
    <property type="project" value="InterPro"/>
</dbReference>
<comment type="similarity">
    <text evidence="1">Belongs to the heat shock protein 90 family.</text>
</comment>
<keyword evidence="4" id="KW-0143">Chaperone</keyword>
<dbReference type="EMBL" id="HBHW01016801">
    <property type="protein sequence ID" value="CAE0045036.1"/>
    <property type="molecule type" value="Transcribed_RNA"/>
</dbReference>
<evidence type="ECO:0000313" key="8">
    <source>
        <dbReference type="EMBL" id="CAE0045036.1"/>
    </source>
</evidence>
<dbReference type="CDD" id="cd16927">
    <property type="entry name" value="HATPase_Hsp90-like"/>
    <property type="match status" value="1"/>
</dbReference>
<feature type="chain" id="PRO_5030906909" description="Histidine kinase/HSP90-like ATPase domain-containing protein" evidence="6">
    <location>
        <begin position="32"/>
        <end position="404"/>
    </location>
</feature>
<dbReference type="SUPFAM" id="SSF55874">
    <property type="entry name" value="ATPase domain of HSP90 chaperone/DNA topoisomerase II/histidine kinase"/>
    <property type="match status" value="1"/>
</dbReference>
<dbReference type="GO" id="GO:0005524">
    <property type="term" value="F:ATP binding"/>
    <property type="evidence" value="ECO:0007669"/>
    <property type="project" value="UniProtKB-KW"/>
</dbReference>
<dbReference type="FunFam" id="3.30.565.10:FF:000005">
    <property type="entry name" value="Heat shock protein 90"/>
    <property type="match status" value="1"/>
</dbReference>
<keyword evidence="2" id="KW-0547">Nucleotide-binding</keyword>
<dbReference type="PANTHER" id="PTHR11528">
    <property type="entry name" value="HEAT SHOCK PROTEIN 90 FAMILY MEMBER"/>
    <property type="match status" value="1"/>
</dbReference>
<dbReference type="InterPro" id="IPR036890">
    <property type="entry name" value="HATPase_C_sf"/>
</dbReference>